<evidence type="ECO:0000256" key="7">
    <source>
        <dbReference type="ARBA" id="ARBA00023150"/>
    </source>
</evidence>
<protein>
    <recommendedName>
        <fullName evidence="8">Probable molybdenum cofactor guanylyltransferase</fullName>
        <shortName evidence="8">MoCo guanylyltransferase</shortName>
        <ecNumber evidence="8">2.7.7.77</ecNumber>
    </recommendedName>
    <alternativeName>
        <fullName evidence="8">GTP:molybdopterin guanylyltransferase</fullName>
    </alternativeName>
    <alternativeName>
        <fullName evidence="8">Mo-MPT guanylyltransferase</fullName>
    </alternativeName>
    <alternativeName>
        <fullName evidence="8">Molybdopterin guanylyltransferase</fullName>
    </alternativeName>
    <alternativeName>
        <fullName evidence="8">Molybdopterin-guanine dinucleotide synthase</fullName>
        <shortName evidence="8">MGD synthase</shortName>
    </alternativeName>
</protein>
<sequence>MKVIILAGGQSQRFGSPKAFAEIEGETFYKRIIDVLKATNIFNEIIISTNDTLASKFDHDHVIVDQARHKNKGPLAGIYSVMAEYPEETSFFVVSVDTPMITQKAISHLYQFMIEHLIDDQLNIAGFKEGDRTYPTIAFYNRNVLEQIETVLQSDDLSIKHLYQLVNTEWLDVNTIEAPKYWYKNINSQEDLDTLKAQIVNN</sequence>
<keyword evidence="6 8" id="KW-0342">GTP-binding</keyword>
<evidence type="ECO:0000256" key="1">
    <source>
        <dbReference type="ARBA" id="ARBA00022490"/>
    </source>
</evidence>
<feature type="binding site" evidence="8">
    <location>
        <position position="65"/>
    </location>
    <ligand>
        <name>GTP</name>
        <dbReference type="ChEBI" id="CHEBI:37565"/>
    </ligand>
</feature>
<dbReference type="GO" id="GO:0005525">
    <property type="term" value="F:GTP binding"/>
    <property type="evidence" value="ECO:0007669"/>
    <property type="project" value="UniProtKB-UniRule"/>
</dbReference>
<gene>
    <name evidence="8 10" type="primary">mobA</name>
    <name evidence="11" type="ORF">CD158_04370</name>
    <name evidence="10" type="ORF">QYH67_08160</name>
</gene>
<dbReference type="EMBL" id="PPQW01000021">
    <property type="protein sequence ID" value="PNZ68006.1"/>
    <property type="molecule type" value="Genomic_DNA"/>
</dbReference>
<comment type="catalytic activity">
    <reaction evidence="8">
        <text>Mo-molybdopterin + GTP + H(+) = Mo-molybdopterin guanine dinucleotide + diphosphate</text>
        <dbReference type="Rhea" id="RHEA:34243"/>
        <dbReference type="ChEBI" id="CHEBI:15378"/>
        <dbReference type="ChEBI" id="CHEBI:33019"/>
        <dbReference type="ChEBI" id="CHEBI:37565"/>
        <dbReference type="ChEBI" id="CHEBI:71302"/>
        <dbReference type="ChEBI" id="CHEBI:71310"/>
        <dbReference type="EC" id="2.7.7.77"/>
    </reaction>
</comment>
<feature type="binding site" evidence="8">
    <location>
        <position position="97"/>
    </location>
    <ligand>
        <name>GTP</name>
        <dbReference type="ChEBI" id="CHEBI:37565"/>
    </ligand>
</feature>
<evidence type="ECO:0000259" key="9">
    <source>
        <dbReference type="Pfam" id="PF12804"/>
    </source>
</evidence>
<dbReference type="GO" id="GO:0061603">
    <property type="term" value="F:molybdenum cofactor guanylyltransferase activity"/>
    <property type="evidence" value="ECO:0007669"/>
    <property type="project" value="UniProtKB-EC"/>
</dbReference>
<dbReference type="GO" id="GO:0006777">
    <property type="term" value="P:Mo-molybdopterin cofactor biosynthetic process"/>
    <property type="evidence" value="ECO:0007669"/>
    <property type="project" value="UniProtKB-KW"/>
</dbReference>
<dbReference type="NCBIfam" id="NF001457">
    <property type="entry name" value="PRK00317.1-3"/>
    <property type="match status" value="1"/>
</dbReference>
<evidence type="ECO:0000313" key="11">
    <source>
        <dbReference type="EMBL" id="PNZ68006.1"/>
    </source>
</evidence>
<keyword evidence="1 8" id="KW-0963">Cytoplasm</keyword>
<name>A0AAP8PPH4_9STAP</name>
<dbReference type="EMBL" id="JAUHQC010000011">
    <property type="protein sequence ID" value="MDN4533534.1"/>
    <property type="molecule type" value="Genomic_DNA"/>
</dbReference>
<dbReference type="EC" id="2.7.7.77" evidence="8"/>
<proteinExistence type="inferred from homology"/>
<organism evidence="11 12">
    <name type="scientific">Staphylococcus auricularis</name>
    <dbReference type="NCBI Taxonomy" id="29379"/>
    <lineage>
        <taxon>Bacteria</taxon>
        <taxon>Bacillati</taxon>
        <taxon>Bacillota</taxon>
        <taxon>Bacilli</taxon>
        <taxon>Bacillales</taxon>
        <taxon>Staphylococcaceae</taxon>
        <taxon>Staphylococcus</taxon>
    </lineage>
</organism>
<dbReference type="GO" id="GO:0005737">
    <property type="term" value="C:cytoplasm"/>
    <property type="evidence" value="ECO:0007669"/>
    <property type="project" value="UniProtKB-SubCell"/>
</dbReference>
<accession>A0AAP8PPH4</accession>
<dbReference type="Proteomes" id="UP001171687">
    <property type="component" value="Unassembled WGS sequence"/>
</dbReference>
<dbReference type="GO" id="GO:0046872">
    <property type="term" value="F:metal ion binding"/>
    <property type="evidence" value="ECO:0007669"/>
    <property type="project" value="UniProtKB-KW"/>
</dbReference>
<dbReference type="PANTHER" id="PTHR19136">
    <property type="entry name" value="MOLYBDENUM COFACTOR GUANYLYLTRANSFERASE"/>
    <property type="match status" value="1"/>
</dbReference>
<dbReference type="PANTHER" id="PTHR19136:SF81">
    <property type="entry name" value="MOLYBDENUM COFACTOR GUANYLYLTRANSFERASE"/>
    <property type="match status" value="1"/>
</dbReference>
<feature type="binding site" evidence="8">
    <location>
        <position position="97"/>
    </location>
    <ligand>
        <name>Mg(2+)</name>
        <dbReference type="ChEBI" id="CHEBI:18420"/>
    </ligand>
</feature>
<comment type="cofactor">
    <cofactor evidence="8">
        <name>Mg(2+)</name>
        <dbReference type="ChEBI" id="CHEBI:18420"/>
    </cofactor>
</comment>
<dbReference type="HAMAP" id="MF_00316">
    <property type="entry name" value="MobA"/>
    <property type="match status" value="1"/>
</dbReference>
<comment type="caution">
    <text evidence="11">The sequence shown here is derived from an EMBL/GenBank/DDBJ whole genome shotgun (WGS) entry which is preliminary data.</text>
</comment>
<evidence type="ECO:0000256" key="3">
    <source>
        <dbReference type="ARBA" id="ARBA00022723"/>
    </source>
</evidence>
<feature type="domain" description="MobA-like NTP transferase" evidence="9">
    <location>
        <begin position="3"/>
        <end position="155"/>
    </location>
</feature>
<comment type="domain">
    <text evidence="8">The N-terminal domain determines nucleotide recognition and specific binding, while the C-terminal domain determines the specific binding to the target protein.</text>
</comment>
<dbReference type="InterPro" id="IPR025877">
    <property type="entry name" value="MobA-like_NTP_Trfase"/>
</dbReference>
<evidence type="ECO:0000256" key="8">
    <source>
        <dbReference type="HAMAP-Rule" id="MF_00316"/>
    </source>
</evidence>
<evidence type="ECO:0000256" key="2">
    <source>
        <dbReference type="ARBA" id="ARBA00022679"/>
    </source>
</evidence>
<feature type="binding site" evidence="8">
    <location>
        <position position="18"/>
    </location>
    <ligand>
        <name>GTP</name>
        <dbReference type="ChEBI" id="CHEBI:37565"/>
    </ligand>
</feature>
<dbReference type="Pfam" id="PF12804">
    <property type="entry name" value="NTP_transf_3"/>
    <property type="match status" value="1"/>
</dbReference>
<reference evidence="11 12" key="1">
    <citation type="submission" date="2017-08" db="EMBL/GenBank/DDBJ databases">
        <title>Draft genome sequences of 64 type strains of genus Staph aureus.</title>
        <authorList>
            <person name="Cole K."/>
            <person name="Golubchik T."/>
            <person name="Russell J."/>
            <person name="Foster D."/>
            <person name="Llewelyn M."/>
            <person name="Wilson D."/>
            <person name="Crook D."/>
            <person name="Paul J."/>
        </authorList>
    </citation>
    <scope>NUCLEOTIDE SEQUENCE [LARGE SCALE GENOMIC DNA]</scope>
    <source>
        <strain evidence="11 12">NCTC 12101</strain>
    </source>
</reference>
<keyword evidence="4 8" id="KW-0547">Nucleotide-binding</keyword>
<keyword evidence="2 8" id="KW-0808">Transferase</keyword>
<dbReference type="SUPFAM" id="SSF53448">
    <property type="entry name" value="Nucleotide-diphospho-sugar transferases"/>
    <property type="match status" value="1"/>
</dbReference>
<keyword evidence="7 8" id="KW-0501">Molybdenum cofactor biosynthesis</keyword>
<feature type="binding site" evidence="8">
    <location>
        <begin position="6"/>
        <end position="8"/>
    </location>
    <ligand>
        <name>GTP</name>
        <dbReference type="ChEBI" id="CHEBI:37565"/>
    </ligand>
</feature>
<evidence type="ECO:0000256" key="5">
    <source>
        <dbReference type="ARBA" id="ARBA00022842"/>
    </source>
</evidence>
<dbReference type="Proteomes" id="UP000242470">
    <property type="component" value="Unassembled WGS sequence"/>
</dbReference>
<dbReference type="RefSeq" id="WP_059107552.1">
    <property type="nucleotide sequence ID" value="NZ_AP024589.1"/>
</dbReference>
<comment type="subcellular location">
    <subcellularLocation>
        <location evidence="8">Cytoplasm</location>
    </subcellularLocation>
</comment>
<keyword evidence="5 8" id="KW-0460">Magnesium</keyword>
<evidence type="ECO:0000256" key="4">
    <source>
        <dbReference type="ARBA" id="ARBA00022741"/>
    </source>
</evidence>
<evidence type="ECO:0000313" key="12">
    <source>
        <dbReference type="Proteomes" id="UP000242470"/>
    </source>
</evidence>
<keyword evidence="11" id="KW-0548">Nucleotidyltransferase</keyword>
<reference evidence="10" key="2">
    <citation type="submission" date="2023-07" db="EMBL/GenBank/DDBJ databases">
        <title>Evaluation of the beneficial properties of pineapple isolates.</title>
        <authorList>
            <person name="Adefiranye O."/>
        </authorList>
    </citation>
    <scope>NUCLEOTIDE SEQUENCE</scope>
    <source>
        <strain evidence="10">PAPLE_T1</strain>
    </source>
</reference>
<dbReference type="GeneID" id="64981554"/>
<dbReference type="InterPro" id="IPR029044">
    <property type="entry name" value="Nucleotide-diphossugar_trans"/>
</dbReference>
<comment type="caution">
    <text evidence="8">Lacks conserved residue(s) required for the propagation of feature annotation.</text>
</comment>
<keyword evidence="3 8" id="KW-0479">Metal-binding</keyword>
<evidence type="ECO:0000313" key="10">
    <source>
        <dbReference type="EMBL" id="MDN4533534.1"/>
    </source>
</evidence>
<comment type="similarity">
    <text evidence="8">Belongs to the MobA family.</text>
</comment>
<dbReference type="InterPro" id="IPR013482">
    <property type="entry name" value="Molybde_CF_guanTrfase"/>
</dbReference>
<comment type="function">
    <text evidence="8">Transfers a GMP moiety from GTP to Mo-molybdopterin (Mo-MPT) cofactor (Moco or molybdenum cofactor) to form Mo-molybdopterin guanine dinucleotide (Mo-MGD) cofactor.</text>
</comment>
<evidence type="ECO:0000256" key="6">
    <source>
        <dbReference type="ARBA" id="ARBA00023134"/>
    </source>
</evidence>
<dbReference type="CDD" id="cd02503">
    <property type="entry name" value="MobA"/>
    <property type="match status" value="1"/>
</dbReference>
<dbReference type="AlphaFoldDB" id="A0AAP8PPH4"/>
<dbReference type="Gene3D" id="3.90.550.10">
    <property type="entry name" value="Spore Coat Polysaccharide Biosynthesis Protein SpsA, Chain A"/>
    <property type="match status" value="1"/>
</dbReference>